<feature type="domain" description="PAS" evidence="3">
    <location>
        <begin position="184"/>
        <end position="254"/>
    </location>
</feature>
<keyword evidence="5" id="KW-1185">Reference proteome</keyword>
<dbReference type="InterPro" id="IPR029016">
    <property type="entry name" value="GAF-like_dom_sf"/>
</dbReference>
<reference evidence="4 5" key="1">
    <citation type="journal article" date="2019" name="Int. J. Syst. Evol. Microbiol.">
        <title>The Global Catalogue of Microorganisms (GCM) 10K type strain sequencing project: providing services to taxonomists for standard genome sequencing and annotation.</title>
        <authorList>
            <consortium name="The Broad Institute Genomics Platform"/>
            <consortium name="The Broad Institute Genome Sequencing Center for Infectious Disease"/>
            <person name="Wu L."/>
            <person name="Ma J."/>
        </authorList>
    </citation>
    <scope>NUCLEOTIDE SEQUENCE [LARGE SCALE GENOMIC DNA]</scope>
    <source>
        <strain evidence="4 5">JCM 13850</strain>
    </source>
</reference>
<evidence type="ECO:0000259" key="3">
    <source>
        <dbReference type="PROSITE" id="PS50112"/>
    </source>
</evidence>
<keyword evidence="1" id="KW-0378">Hydrolase</keyword>
<dbReference type="Pfam" id="PF08447">
    <property type="entry name" value="PAS_3"/>
    <property type="match status" value="1"/>
</dbReference>
<dbReference type="Gene3D" id="3.30.450.40">
    <property type="match status" value="1"/>
</dbReference>
<dbReference type="NCBIfam" id="TIGR00229">
    <property type="entry name" value="sensory_box"/>
    <property type="match status" value="1"/>
</dbReference>
<proteinExistence type="predicted"/>
<accession>A0ABN2ZHQ8</accession>
<dbReference type="PANTHER" id="PTHR43156:SF2">
    <property type="entry name" value="STAGE II SPORULATION PROTEIN E"/>
    <property type="match status" value="1"/>
</dbReference>
<dbReference type="InterPro" id="IPR003018">
    <property type="entry name" value="GAF"/>
</dbReference>
<dbReference type="Pfam" id="PF07228">
    <property type="entry name" value="SpoIIE"/>
    <property type="match status" value="1"/>
</dbReference>
<dbReference type="InterPro" id="IPR013655">
    <property type="entry name" value="PAS_fold_3"/>
</dbReference>
<dbReference type="Proteomes" id="UP001501020">
    <property type="component" value="Unassembled WGS sequence"/>
</dbReference>
<dbReference type="PROSITE" id="PS50112">
    <property type="entry name" value="PAS"/>
    <property type="match status" value="1"/>
</dbReference>
<dbReference type="SMART" id="SM00331">
    <property type="entry name" value="PP2C_SIG"/>
    <property type="match status" value="1"/>
</dbReference>
<protein>
    <recommendedName>
        <fullName evidence="3">PAS domain-containing protein</fullName>
    </recommendedName>
</protein>
<feature type="region of interest" description="Disordered" evidence="2">
    <location>
        <begin position="1"/>
        <end position="22"/>
    </location>
</feature>
<name>A0ABN2ZHQ8_9ACTN</name>
<dbReference type="Pfam" id="PF08448">
    <property type="entry name" value="PAS_4"/>
    <property type="match status" value="1"/>
</dbReference>
<dbReference type="CDD" id="cd00130">
    <property type="entry name" value="PAS"/>
    <property type="match status" value="1"/>
</dbReference>
<feature type="region of interest" description="Disordered" evidence="2">
    <location>
        <begin position="119"/>
        <end position="139"/>
    </location>
</feature>
<gene>
    <name evidence="4" type="ORF">GCM10009727_40550</name>
</gene>
<dbReference type="RefSeq" id="WP_344269107.1">
    <property type="nucleotide sequence ID" value="NZ_BAAAMR010000034.1"/>
</dbReference>
<dbReference type="InterPro" id="IPR001932">
    <property type="entry name" value="PPM-type_phosphatase-like_dom"/>
</dbReference>
<dbReference type="SMART" id="SM00065">
    <property type="entry name" value="GAF"/>
    <property type="match status" value="1"/>
</dbReference>
<feature type="compositionally biased region" description="Low complexity" evidence="2">
    <location>
        <begin position="119"/>
        <end position="137"/>
    </location>
</feature>
<dbReference type="InterPro" id="IPR036457">
    <property type="entry name" value="PPM-type-like_dom_sf"/>
</dbReference>
<evidence type="ECO:0000313" key="5">
    <source>
        <dbReference type="Proteomes" id="UP001501020"/>
    </source>
</evidence>
<dbReference type="Gene3D" id="3.60.40.10">
    <property type="entry name" value="PPM-type phosphatase domain"/>
    <property type="match status" value="1"/>
</dbReference>
<dbReference type="InterPro" id="IPR000014">
    <property type="entry name" value="PAS"/>
</dbReference>
<evidence type="ECO:0000313" key="4">
    <source>
        <dbReference type="EMBL" id="GAA2142411.1"/>
    </source>
</evidence>
<dbReference type="InterPro" id="IPR035965">
    <property type="entry name" value="PAS-like_dom_sf"/>
</dbReference>
<evidence type="ECO:0000256" key="1">
    <source>
        <dbReference type="ARBA" id="ARBA00022801"/>
    </source>
</evidence>
<organism evidence="4 5">
    <name type="scientific">Actinomadura napierensis</name>
    <dbReference type="NCBI Taxonomy" id="267854"/>
    <lineage>
        <taxon>Bacteria</taxon>
        <taxon>Bacillati</taxon>
        <taxon>Actinomycetota</taxon>
        <taxon>Actinomycetes</taxon>
        <taxon>Streptosporangiales</taxon>
        <taxon>Thermomonosporaceae</taxon>
        <taxon>Actinomadura</taxon>
    </lineage>
</organism>
<dbReference type="SUPFAM" id="SSF55785">
    <property type="entry name" value="PYP-like sensor domain (PAS domain)"/>
    <property type="match status" value="2"/>
</dbReference>
<dbReference type="InterPro" id="IPR013656">
    <property type="entry name" value="PAS_4"/>
</dbReference>
<dbReference type="SUPFAM" id="SSF81606">
    <property type="entry name" value="PP2C-like"/>
    <property type="match status" value="1"/>
</dbReference>
<dbReference type="InterPro" id="IPR001610">
    <property type="entry name" value="PAC"/>
</dbReference>
<dbReference type="SMART" id="SM00086">
    <property type="entry name" value="PAC"/>
    <property type="match status" value="1"/>
</dbReference>
<sequence length="753" mass="79092">MVPDARDTAGAEAARAGPSEAGTAQADRALFGALVTEVPFGVAFLDARLRLRRVNAALRALLRVGDAGEGGRNGTDLDGRPLGEVLDGEFAAALEPALRGVLADGRAVTGLEVRAPVPATATEAGSAPAAASEPGGTDADARGERVWVCACLPVRGSGGATLGAALIVQDETVRRAVEEAITRRTERYRSLVEATTPVVWTTAADGSAGEDAPHWRAVTGQNPEDYASGGWLAAVHPEDYDRVAAEWRDSMRDGRVLEVDCRVLTGSGGRRHFEVRAVPIRRDGEVIEWVCAGTDVTGRRDAEEMRGRLTGQLSAAALRTARLQQATSMLAEALTVGEVVRVIVEVGQSAVGVDHCTVALLDDGKAWLAPVAPAEPPPAAGTATGAATGSGGDEEDRERASGAVPTWPDVVAVTDPTVMSAAAREGRPFVAENPAELRRLLGEDAAAQEMRRGPGEQAWVALPLLAAGAAIGVLRFAFTRTRFLTEDEQVFLEALAGQCALAVERAILFEREHRTAEQLQRSLLPGDLPSSPELRMAARYDPVTRHVQVGGDWYDVFKLPGNRLAVVVGDVMGKGVLAAAIMGRIRNALRALALTDPQPAAVLSGLDRLFTATEDAEQFTTVAYLVIDPATGQGLYTSAGHPPPLLLPADRPPELSDVEAGTPLGWPSHRQQTSFSLAPGDTVVLYSDGLVENRRRGVDTGLDDLVAAAAEMPPGGAADPARLVDHLVARLLAGYEQSDDVTLLALHVPATGE</sequence>
<dbReference type="Gene3D" id="3.30.450.20">
    <property type="entry name" value="PAS domain"/>
    <property type="match status" value="2"/>
</dbReference>
<feature type="compositionally biased region" description="Low complexity" evidence="2">
    <location>
        <begin position="10"/>
        <end position="21"/>
    </location>
</feature>
<dbReference type="SMART" id="SM00091">
    <property type="entry name" value="PAS"/>
    <property type="match status" value="2"/>
</dbReference>
<dbReference type="SUPFAM" id="SSF55781">
    <property type="entry name" value="GAF domain-like"/>
    <property type="match status" value="1"/>
</dbReference>
<feature type="region of interest" description="Disordered" evidence="2">
    <location>
        <begin position="371"/>
        <end position="405"/>
    </location>
</feature>
<comment type="caution">
    <text evidence="4">The sequence shown here is derived from an EMBL/GenBank/DDBJ whole genome shotgun (WGS) entry which is preliminary data.</text>
</comment>
<dbReference type="PANTHER" id="PTHR43156">
    <property type="entry name" value="STAGE II SPORULATION PROTEIN E-RELATED"/>
    <property type="match status" value="1"/>
</dbReference>
<dbReference type="InterPro" id="IPR052016">
    <property type="entry name" value="Bact_Sigma-Reg"/>
</dbReference>
<dbReference type="Pfam" id="PF13185">
    <property type="entry name" value="GAF_2"/>
    <property type="match status" value="1"/>
</dbReference>
<dbReference type="EMBL" id="BAAAMR010000034">
    <property type="protein sequence ID" value="GAA2142411.1"/>
    <property type="molecule type" value="Genomic_DNA"/>
</dbReference>
<evidence type="ECO:0000256" key="2">
    <source>
        <dbReference type="SAM" id="MobiDB-lite"/>
    </source>
</evidence>